<evidence type="ECO:0000256" key="12">
    <source>
        <dbReference type="ARBA" id="ARBA00023136"/>
    </source>
</evidence>
<dbReference type="InterPro" id="IPR019342">
    <property type="entry name" value="NADH_UbQ_OxRdtase_FeS-su5"/>
</dbReference>
<feature type="disulfide bond" evidence="16">
    <location>
        <begin position="14"/>
        <end position="44"/>
    </location>
</feature>
<keyword evidence="19" id="KW-1185">Reference proteome</keyword>
<dbReference type="OMA" id="SRCFAYW"/>
<dbReference type="GO" id="GO:0032981">
    <property type="term" value="P:mitochondrial respiratory chain complex I assembly"/>
    <property type="evidence" value="ECO:0007669"/>
    <property type="project" value="TreeGrafter"/>
</dbReference>
<reference evidence="18 19" key="1">
    <citation type="journal article" date="2004" name="Nature">
        <title>Genome sequence of the ultrasmall unicellular red alga Cyanidioschyzon merolae 10D.</title>
        <authorList>
            <person name="Matsuzaki M."/>
            <person name="Misumi O."/>
            <person name="Shin-i T."/>
            <person name="Maruyama S."/>
            <person name="Takahara M."/>
            <person name="Miyagishima S."/>
            <person name="Mori T."/>
            <person name="Nishida K."/>
            <person name="Yagisawa F."/>
            <person name="Nishida K."/>
            <person name="Yoshida Y."/>
            <person name="Nishimura Y."/>
            <person name="Nakao S."/>
            <person name="Kobayashi T."/>
            <person name="Momoyama Y."/>
            <person name="Higashiyama T."/>
            <person name="Minoda A."/>
            <person name="Sano M."/>
            <person name="Nomoto H."/>
            <person name="Oishi K."/>
            <person name="Hayashi H."/>
            <person name="Ohta F."/>
            <person name="Nishizaka S."/>
            <person name="Haga S."/>
            <person name="Miura S."/>
            <person name="Morishita T."/>
            <person name="Kabeya Y."/>
            <person name="Terasawa K."/>
            <person name="Suzuki Y."/>
            <person name="Ishii Y."/>
            <person name="Asakawa S."/>
            <person name="Takano H."/>
            <person name="Ohta N."/>
            <person name="Kuroiwa H."/>
            <person name="Tanaka K."/>
            <person name="Shimizu N."/>
            <person name="Sugano S."/>
            <person name="Sato N."/>
            <person name="Nozaki H."/>
            <person name="Ogasawara N."/>
            <person name="Kohara Y."/>
            <person name="Kuroiwa T."/>
        </authorList>
    </citation>
    <scope>NUCLEOTIDE SEQUENCE [LARGE SCALE GENOMIC DNA]</scope>
    <source>
        <strain evidence="18 19">10D</strain>
    </source>
</reference>
<evidence type="ECO:0000313" key="19">
    <source>
        <dbReference type="Proteomes" id="UP000007014"/>
    </source>
</evidence>
<keyword evidence="11" id="KW-0496">Mitochondrion</keyword>
<evidence type="ECO:0000313" key="18">
    <source>
        <dbReference type="EMBL" id="BAM80355.1"/>
    </source>
</evidence>
<evidence type="ECO:0000256" key="17">
    <source>
        <dbReference type="SAM" id="MobiDB-lite"/>
    </source>
</evidence>
<feature type="region of interest" description="Disordered" evidence="17">
    <location>
        <begin position="63"/>
        <end position="112"/>
    </location>
</feature>
<dbReference type="Gramene" id="CMJ245CT">
    <property type="protein sequence ID" value="CMJ245CT"/>
    <property type="gene ID" value="CMJ245C"/>
</dbReference>
<dbReference type="GO" id="GO:0005743">
    <property type="term" value="C:mitochondrial inner membrane"/>
    <property type="evidence" value="ECO:0007669"/>
    <property type="project" value="UniProtKB-SubCell"/>
</dbReference>
<evidence type="ECO:0000256" key="2">
    <source>
        <dbReference type="ARBA" id="ARBA00004569"/>
    </source>
</evidence>
<dbReference type="RefSeq" id="XP_005534962.1">
    <property type="nucleotide sequence ID" value="XM_005534905.1"/>
</dbReference>
<comment type="function">
    <text evidence="1">Accessory subunit of the mitochondrial membrane respiratory chain NADH dehydrogenase (Complex I), that is believed not to be involved in catalysis. Complex I functions in the transfer of electrons from NADH to the respiratory chain. The immediate electron acceptor for the enzyme is believed to be ubiquinone.</text>
</comment>
<dbReference type="KEGG" id="cme:CYME_CMJ245C"/>
<keyword evidence="10" id="KW-0249">Electron transport</keyword>
<evidence type="ECO:0000256" key="9">
    <source>
        <dbReference type="ARBA" id="ARBA00022792"/>
    </source>
</evidence>
<evidence type="ECO:0000256" key="5">
    <source>
        <dbReference type="ARBA" id="ARBA00011261"/>
    </source>
</evidence>
<evidence type="ECO:0000256" key="6">
    <source>
        <dbReference type="ARBA" id="ARBA00013482"/>
    </source>
</evidence>
<dbReference type="AlphaFoldDB" id="M1V5B0"/>
<dbReference type="OrthoDB" id="9992197at2759"/>
<proteinExistence type="inferred from homology"/>
<feature type="disulfide bond" evidence="16">
    <location>
        <begin position="24"/>
        <end position="34"/>
    </location>
</feature>
<evidence type="ECO:0000256" key="13">
    <source>
        <dbReference type="ARBA" id="ARBA00023157"/>
    </source>
</evidence>
<keyword evidence="13 16" id="KW-1015">Disulfide bond</keyword>
<reference evidence="18 19" key="2">
    <citation type="journal article" date="2007" name="BMC Biol.">
        <title>A 100%-complete sequence reveals unusually simple genomic features in the hot-spring red alga Cyanidioschyzon merolae.</title>
        <authorList>
            <person name="Nozaki H."/>
            <person name="Takano H."/>
            <person name="Misumi O."/>
            <person name="Terasawa K."/>
            <person name="Matsuzaki M."/>
            <person name="Maruyama S."/>
            <person name="Nishida K."/>
            <person name="Yagisawa F."/>
            <person name="Yoshida Y."/>
            <person name="Fujiwara T."/>
            <person name="Takio S."/>
            <person name="Tamura K."/>
            <person name="Chung S.J."/>
            <person name="Nakamura S."/>
            <person name="Kuroiwa H."/>
            <person name="Tanaka K."/>
            <person name="Sato N."/>
            <person name="Kuroiwa T."/>
        </authorList>
    </citation>
    <scope>NUCLEOTIDE SEQUENCE [LARGE SCALE GENOMIC DNA]</scope>
    <source>
        <strain evidence="18 19">10D</strain>
    </source>
</reference>
<organism evidence="18 19">
    <name type="scientific">Cyanidioschyzon merolae (strain NIES-3377 / 10D)</name>
    <name type="common">Unicellular red alga</name>
    <dbReference type="NCBI Taxonomy" id="280699"/>
    <lineage>
        <taxon>Eukaryota</taxon>
        <taxon>Rhodophyta</taxon>
        <taxon>Bangiophyceae</taxon>
        <taxon>Cyanidiales</taxon>
        <taxon>Cyanidiaceae</taxon>
        <taxon>Cyanidioschyzon</taxon>
    </lineage>
</organism>
<dbReference type="Proteomes" id="UP000007014">
    <property type="component" value="Chromosome 10"/>
</dbReference>
<evidence type="ECO:0000256" key="14">
    <source>
        <dbReference type="ARBA" id="ARBA00031222"/>
    </source>
</evidence>
<gene>
    <name evidence="18" type="ORF">CYME_CMJ245C</name>
</gene>
<keyword evidence="8" id="KW-0679">Respiratory chain</keyword>
<evidence type="ECO:0000256" key="1">
    <source>
        <dbReference type="ARBA" id="ARBA00003195"/>
    </source>
</evidence>
<evidence type="ECO:0000256" key="3">
    <source>
        <dbReference type="ARBA" id="ARBA00004637"/>
    </source>
</evidence>
<dbReference type="EMBL" id="AP006492">
    <property type="protein sequence ID" value="BAM80355.1"/>
    <property type="molecule type" value="Genomic_DNA"/>
</dbReference>
<evidence type="ECO:0000256" key="8">
    <source>
        <dbReference type="ARBA" id="ARBA00022660"/>
    </source>
</evidence>
<name>M1V5B0_CYAM1</name>
<protein>
    <recommendedName>
        <fullName evidence="6">NADH dehydrogenase [ubiquinone] iron-sulfur protein 5</fullName>
    </recommendedName>
    <alternativeName>
        <fullName evidence="14">Complex I-15 kDa</fullName>
    </alternativeName>
    <alternativeName>
        <fullName evidence="15">NADH-ubiquinone oxidoreductase 15 kDa subunit</fullName>
    </alternativeName>
</protein>
<comment type="subcellular location">
    <subcellularLocation>
        <location evidence="3">Mitochondrion inner membrane</location>
        <topology evidence="3">Peripheral membrane protein</topology>
    </subcellularLocation>
    <subcellularLocation>
        <location evidence="2">Mitochondrion intermembrane space</location>
    </subcellularLocation>
</comment>
<keyword evidence="7" id="KW-0813">Transport</keyword>
<dbReference type="GeneID" id="16994058"/>
<comment type="subunit">
    <text evidence="5">Mammalian complex I is composed of 45 different subunits. This is a component of the iron-sulfur (IP) fragment of the enzyme.</text>
</comment>
<dbReference type="STRING" id="280699.M1V5B0"/>
<evidence type="ECO:0000256" key="16">
    <source>
        <dbReference type="PIRSR" id="PIRSR619342-50"/>
    </source>
</evidence>
<evidence type="ECO:0000256" key="10">
    <source>
        <dbReference type="ARBA" id="ARBA00022982"/>
    </source>
</evidence>
<comment type="similarity">
    <text evidence="4">Belongs to the complex I NDUFS5 subunit family.</text>
</comment>
<dbReference type="HOGENOM" id="CLU_2149421_0_0_1"/>
<evidence type="ECO:0000256" key="11">
    <source>
        <dbReference type="ARBA" id="ARBA00023128"/>
    </source>
</evidence>
<dbReference type="PANTHER" id="PTHR15224:SF1">
    <property type="entry name" value="NADH DEHYDROGENASE [UBIQUINONE] IRON-SULFUR PROTEIN 5"/>
    <property type="match status" value="1"/>
</dbReference>
<evidence type="ECO:0000256" key="7">
    <source>
        <dbReference type="ARBA" id="ARBA00022448"/>
    </source>
</evidence>
<dbReference type="CDD" id="cd24141">
    <property type="entry name" value="NDUFS5-like"/>
    <property type="match status" value="1"/>
</dbReference>
<keyword evidence="12" id="KW-0472">Membrane</keyword>
<dbReference type="GO" id="GO:0005758">
    <property type="term" value="C:mitochondrial intermembrane space"/>
    <property type="evidence" value="ECO:0007669"/>
    <property type="project" value="UniProtKB-SubCell"/>
</dbReference>
<evidence type="ECO:0000256" key="15">
    <source>
        <dbReference type="ARBA" id="ARBA00032739"/>
    </source>
</evidence>
<sequence length="112" mass="12410">MASGYSVHGGESRCYSFWLAFKRCMLESSDKSVCSSYRQDYEECLHHRKAIKRFNEVVREYQRRQANGEELPLPGQMPTAPVDAHETGSAGSAPKGSDGSTAPEIPPEVMTP</sequence>
<dbReference type="PANTHER" id="PTHR15224">
    <property type="entry name" value="NADH DEHYDROGENASE [UBIQUINONE] IRON-SULFUR PROTEIN 5"/>
    <property type="match status" value="1"/>
</dbReference>
<keyword evidence="9" id="KW-0999">Mitochondrion inner membrane</keyword>
<evidence type="ECO:0000256" key="4">
    <source>
        <dbReference type="ARBA" id="ARBA00007372"/>
    </source>
</evidence>
<accession>M1V5B0</accession>